<sequence>MENEYKFNYDEIKRIFESVPQTNSTNKKCKPIPYKNHFQGRTNPTVVMKNDKESIQTISNTNKLMTNQINPIPTRILFNLQRIRVYQITYIEQFCFQKQYDFYVLLNIMQ</sequence>
<evidence type="ECO:0000313" key="5">
    <source>
        <dbReference type="EMBL" id="CAF3494677.1"/>
    </source>
</evidence>
<evidence type="ECO:0000313" key="3">
    <source>
        <dbReference type="EMBL" id="CAF0756012.1"/>
    </source>
</evidence>
<dbReference type="OrthoDB" id="9999593at2759"/>
<dbReference type="EMBL" id="CAJNOL010000019">
    <property type="protein sequence ID" value="CAF0751636.1"/>
    <property type="molecule type" value="Genomic_DNA"/>
</dbReference>
<dbReference type="Proteomes" id="UP000663836">
    <property type="component" value="Unassembled WGS sequence"/>
</dbReference>
<organism evidence="1 7">
    <name type="scientific">Rotaria sordida</name>
    <dbReference type="NCBI Taxonomy" id="392033"/>
    <lineage>
        <taxon>Eukaryota</taxon>
        <taxon>Metazoa</taxon>
        <taxon>Spiralia</taxon>
        <taxon>Gnathifera</taxon>
        <taxon>Rotifera</taxon>
        <taxon>Eurotatoria</taxon>
        <taxon>Bdelloidea</taxon>
        <taxon>Philodinida</taxon>
        <taxon>Philodinidae</taxon>
        <taxon>Rotaria</taxon>
    </lineage>
</organism>
<dbReference type="EMBL" id="CAJNOL010000020">
    <property type="protein sequence ID" value="CAF0752644.1"/>
    <property type="molecule type" value="Genomic_DNA"/>
</dbReference>
<keyword evidence="7" id="KW-1185">Reference proteome</keyword>
<accession>A0A813PED3</accession>
<evidence type="ECO:0000313" key="6">
    <source>
        <dbReference type="EMBL" id="CAF3598632.1"/>
    </source>
</evidence>
<proteinExistence type="predicted"/>
<dbReference type="Proteomes" id="UP000663870">
    <property type="component" value="Unassembled WGS sequence"/>
</dbReference>
<name>A0A813PED3_9BILA</name>
<dbReference type="EMBL" id="CAJOAX010000055">
    <property type="protein sequence ID" value="CAF3494677.1"/>
    <property type="molecule type" value="Genomic_DNA"/>
</dbReference>
<dbReference type="Proteomes" id="UP000663854">
    <property type="component" value="Unassembled WGS sequence"/>
</dbReference>
<evidence type="ECO:0000313" key="7">
    <source>
        <dbReference type="Proteomes" id="UP000663870"/>
    </source>
</evidence>
<comment type="caution">
    <text evidence="1">The sequence shown here is derived from an EMBL/GenBank/DDBJ whole genome shotgun (WGS) entry which is preliminary data.</text>
</comment>
<dbReference type="EMBL" id="CAJNOO010000030">
    <property type="protein sequence ID" value="CAF0756012.1"/>
    <property type="molecule type" value="Genomic_DNA"/>
</dbReference>
<dbReference type="AlphaFoldDB" id="A0A813PED3"/>
<dbReference type="Proteomes" id="UP000663882">
    <property type="component" value="Unassembled WGS sequence"/>
</dbReference>
<evidence type="ECO:0000313" key="1">
    <source>
        <dbReference type="EMBL" id="CAF0751636.1"/>
    </source>
</evidence>
<dbReference type="Proteomes" id="UP000663823">
    <property type="component" value="Unassembled WGS sequence"/>
</dbReference>
<gene>
    <name evidence="6" type="ORF">JBS370_LOCUS3670</name>
    <name evidence="1" type="ORF">JXQ802_LOCUS1711</name>
    <name evidence="2" type="ORF">JXQ802_LOCUS1768</name>
    <name evidence="5" type="ORF">OTI717_LOCUS1345</name>
    <name evidence="4" type="ORF">PYM288_LOCUS4642</name>
    <name evidence="3" type="ORF">RFH988_LOCUS1570</name>
</gene>
<dbReference type="EMBL" id="CAJOBD010000159">
    <property type="protein sequence ID" value="CAF3598632.1"/>
    <property type="molecule type" value="Genomic_DNA"/>
</dbReference>
<reference evidence="1" key="1">
    <citation type="submission" date="2021-02" db="EMBL/GenBank/DDBJ databases">
        <authorList>
            <person name="Nowell W R."/>
        </authorList>
    </citation>
    <scope>NUCLEOTIDE SEQUENCE</scope>
</reference>
<evidence type="ECO:0000313" key="2">
    <source>
        <dbReference type="EMBL" id="CAF0752644.1"/>
    </source>
</evidence>
<evidence type="ECO:0000313" key="4">
    <source>
        <dbReference type="EMBL" id="CAF0801714.1"/>
    </source>
</evidence>
<dbReference type="EMBL" id="CAJNOH010000043">
    <property type="protein sequence ID" value="CAF0801714.1"/>
    <property type="molecule type" value="Genomic_DNA"/>
</dbReference>
<protein>
    <submittedName>
        <fullName evidence="1">Uncharacterized protein</fullName>
    </submittedName>
</protein>